<dbReference type="EMBL" id="LVLJ01000592">
    <property type="protein sequence ID" value="OAE33635.1"/>
    <property type="molecule type" value="Genomic_DNA"/>
</dbReference>
<feature type="region of interest" description="Disordered" evidence="6">
    <location>
        <begin position="1"/>
        <end position="96"/>
    </location>
</feature>
<evidence type="ECO:0000256" key="2">
    <source>
        <dbReference type="ARBA" id="ARBA00022801"/>
    </source>
</evidence>
<keyword evidence="4" id="KW-0547">Nucleotide-binding</keyword>
<sequence length="645" mass="70770">MWRRPQSERRKKKMAVSDKRHEQCVTAAKFGGGRSAGRAGKKRAMTEGRKEGRKEGPGRRRTGEDDEEMVSSCNKHRGLSPGSRSEQQQQQQQQEEEHHQSKLCPCWWCTFRDRLGCGLWAVGWADRSKLEDTREGDELEVSEGSFGQVRNRSTSSSQLDQSGEHQQQQHFEAHAKMRGARQESLGEKLYRYRGVLFVVSIPIALISFVLLLMPRSLDDASIAGLDNFEPGPGKILMEPGSTKRWSIVFDAGSSGSRVHVFAFDTSMDLIPFEDGSMEIFLQSKPGLSNYSGRPEEAAKSLNVLLDPALEAVPRSSWSETPVLLGATAGLRLLPGENSENILEQVRSLLGNTGLKFKDEWVSILNGAKEGTYQWVTVNYLLGNLGKSFDKTVGVVDLGGGSVQMSYAISEETAKTAPKPQSGVDSYVVKLNLLGQTYYLYVYSYLRYGLQAVRGEILKLVKKTDTCPCIPEGFDGTYKYGSESWRAVAGPDGADVAKCKELALEALRKDDACTSMQCTFGGVWSGGGGAGRKKLLVASFFFDKALEAGIITDPKASQATIKPSNFQKAAAKACKKNVDDVQSTYGLSASDAPYFCMDLVYEYLLLVEGFGIDANEEITLVKQVSYQGGLVEAAWPLGMAIESLSS</sequence>
<evidence type="ECO:0000313" key="8">
    <source>
        <dbReference type="EMBL" id="OAE33635.1"/>
    </source>
</evidence>
<keyword evidence="9" id="KW-1185">Reference proteome</keyword>
<comment type="caution">
    <text evidence="8">The sequence shown here is derived from an EMBL/GenBank/DDBJ whole genome shotgun (WGS) entry which is preliminary data.</text>
</comment>
<feature type="compositionally biased region" description="Polar residues" evidence="6">
    <location>
        <begin position="148"/>
        <end position="161"/>
    </location>
</feature>
<dbReference type="PROSITE" id="PS01238">
    <property type="entry name" value="GDA1_CD39_NTPASE"/>
    <property type="match status" value="1"/>
</dbReference>
<evidence type="ECO:0000256" key="6">
    <source>
        <dbReference type="SAM" id="MobiDB-lite"/>
    </source>
</evidence>
<dbReference type="GO" id="GO:0009134">
    <property type="term" value="P:nucleoside diphosphate catabolic process"/>
    <property type="evidence" value="ECO:0007669"/>
    <property type="project" value="TreeGrafter"/>
</dbReference>
<feature type="compositionally biased region" description="Basic and acidic residues" evidence="6">
    <location>
        <begin position="44"/>
        <end position="63"/>
    </location>
</feature>
<feature type="active site" description="Proton acceptor" evidence="3">
    <location>
        <position position="369"/>
    </location>
</feature>
<dbReference type="PANTHER" id="PTHR11782:SF83">
    <property type="entry name" value="GUANOSINE-DIPHOSPHATASE"/>
    <property type="match status" value="1"/>
</dbReference>
<protein>
    <recommendedName>
        <fullName evidence="10">Apyrase</fullName>
    </recommendedName>
</protein>
<dbReference type="Proteomes" id="UP000077202">
    <property type="component" value="Unassembled WGS sequence"/>
</dbReference>
<proteinExistence type="inferred from homology"/>
<dbReference type="Gene3D" id="3.30.420.150">
    <property type="entry name" value="Exopolyphosphatase. Domain 2"/>
    <property type="match status" value="1"/>
</dbReference>
<keyword evidence="7" id="KW-0472">Membrane</keyword>
<dbReference type="AlphaFoldDB" id="A0A176WMI0"/>
<dbReference type="CDD" id="cd24041">
    <property type="entry name" value="ASKHA_NBD_AtAPY1-like"/>
    <property type="match status" value="1"/>
</dbReference>
<evidence type="ECO:0000256" key="5">
    <source>
        <dbReference type="RuleBase" id="RU003833"/>
    </source>
</evidence>
<keyword evidence="7" id="KW-0812">Transmembrane</keyword>
<dbReference type="InterPro" id="IPR000407">
    <property type="entry name" value="GDA1_CD39_NTPase"/>
</dbReference>
<keyword evidence="4" id="KW-0067">ATP-binding</keyword>
<evidence type="ECO:0000313" key="9">
    <source>
        <dbReference type="Proteomes" id="UP000077202"/>
    </source>
</evidence>
<feature type="region of interest" description="Disordered" evidence="6">
    <location>
        <begin position="131"/>
        <end position="177"/>
    </location>
</feature>
<evidence type="ECO:0008006" key="10">
    <source>
        <dbReference type="Google" id="ProtNLM"/>
    </source>
</evidence>
<comment type="similarity">
    <text evidence="1 5">Belongs to the GDA1/CD39 NTPase family.</text>
</comment>
<organism evidence="8 9">
    <name type="scientific">Marchantia polymorpha subsp. ruderalis</name>
    <dbReference type="NCBI Taxonomy" id="1480154"/>
    <lineage>
        <taxon>Eukaryota</taxon>
        <taxon>Viridiplantae</taxon>
        <taxon>Streptophyta</taxon>
        <taxon>Embryophyta</taxon>
        <taxon>Marchantiophyta</taxon>
        <taxon>Marchantiopsida</taxon>
        <taxon>Marchantiidae</taxon>
        <taxon>Marchantiales</taxon>
        <taxon>Marchantiaceae</taxon>
        <taxon>Marchantia</taxon>
    </lineage>
</organism>
<gene>
    <name evidence="8" type="ORF">AXG93_4689s1210</name>
</gene>
<name>A0A176WMI0_MARPO</name>
<dbReference type="Gene3D" id="3.30.420.40">
    <property type="match status" value="1"/>
</dbReference>
<dbReference type="PANTHER" id="PTHR11782">
    <property type="entry name" value="ADENOSINE/GUANOSINE DIPHOSPHATASE"/>
    <property type="match status" value="1"/>
</dbReference>
<evidence type="ECO:0000256" key="7">
    <source>
        <dbReference type="SAM" id="Phobius"/>
    </source>
</evidence>
<accession>A0A176WMI0</accession>
<keyword evidence="2 5" id="KW-0378">Hydrolase</keyword>
<feature type="transmembrane region" description="Helical" evidence="7">
    <location>
        <begin position="194"/>
        <end position="213"/>
    </location>
</feature>
<dbReference type="GO" id="GO:0016020">
    <property type="term" value="C:membrane"/>
    <property type="evidence" value="ECO:0007669"/>
    <property type="project" value="TreeGrafter"/>
</dbReference>
<evidence type="ECO:0000256" key="3">
    <source>
        <dbReference type="PIRSR" id="PIRSR600407-1"/>
    </source>
</evidence>
<dbReference type="Pfam" id="PF01150">
    <property type="entry name" value="GDA1_CD39"/>
    <property type="match status" value="1"/>
</dbReference>
<dbReference type="GO" id="GO:0005524">
    <property type="term" value="F:ATP binding"/>
    <property type="evidence" value="ECO:0007669"/>
    <property type="project" value="UniProtKB-KW"/>
</dbReference>
<evidence type="ECO:0000256" key="1">
    <source>
        <dbReference type="ARBA" id="ARBA00009283"/>
    </source>
</evidence>
<evidence type="ECO:0000256" key="4">
    <source>
        <dbReference type="PIRSR" id="PIRSR600407-2"/>
    </source>
</evidence>
<reference evidence="8" key="1">
    <citation type="submission" date="2016-03" db="EMBL/GenBank/DDBJ databases">
        <title>Mechanisms controlling the formation of the plant cell surface in tip-growing cells are functionally conserved among land plants.</title>
        <authorList>
            <person name="Honkanen S."/>
            <person name="Jones V.A."/>
            <person name="Morieri G."/>
            <person name="Champion C."/>
            <person name="Hetherington A.J."/>
            <person name="Kelly S."/>
            <person name="Saint-Marcoux D."/>
            <person name="Proust H."/>
            <person name="Prescott H."/>
            <person name="Dolan L."/>
        </authorList>
    </citation>
    <scope>NUCLEOTIDE SEQUENCE [LARGE SCALE GENOMIC DNA]</scope>
    <source>
        <tissue evidence="8">Whole gametophyte</tissue>
    </source>
</reference>
<keyword evidence="7" id="KW-1133">Transmembrane helix</keyword>
<dbReference type="GO" id="GO:0017110">
    <property type="term" value="F:nucleoside diphosphate phosphatase activity"/>
    <property type="evidence" value="ECO:0007669"/>
    <property type="project" value="TreeGrafter"/>
</dbReference>
<feature type="binding site" evidence="4">
    <location>
        <begin position="399"/>
        <end position="403"/>
    </location>
    <ligand>
        <name>ATP</name>
        <dbReference type="ChEBI" id="CHEBI:30616"/>
    </ligand>
</feature>